<organism evidence="1 2">
    <name type="scientific">Ruegeria atlantica</name>
    <dbReference type="NCBI Taxonomy" id="81569"/>
    <lineage>
        <taxon>Bacteria</taxon>
        <taxon>Pseudomonadati</taxon>
        <taxon>Pseudomonadota</taxon>
        <taxon>Alphaproteobacteria</taxon>
        <taxon>Rhodobacterales</taxon>
        <taxon>Roseobacteraceae</taxon>
        <taxon>Ruegeria</taxon>
    </lineage>
</organism>
<dbReference type="Proteomes" id="UP000050786">
    <property type="component" value="Unassembled WGS sequence"/>
</dbReference>
<reference evidence="2" key="1">
    <citation type="submission" date="2015-09" db="EMBL/GenBank/DDBJ databases">
        <authorList>
            <person name="Rodrigo-Torres L."/>
            <person name="Arahal D.R."/>
        </authorList>
    </citation>
    <scope>NUCLEOTIDE SEQUENCE [LARGE SCALE GENOMIC DNA]</scope>
    <source>
        <strain evidence="2">CECT 4293</strain>
    </source>
</reference>
<dbReference type="RefSeq" id="WP_058274357.1">
    <property type="nucleotide sequence ID" value="NZ_CYPS01000046.1"/>
</dbReference>
<sequence length="420" mass="46257">MFWFFRDRSSRSRSSIAHPAASGAYFADPAVSPVLPDQGQLNIPLADVQAQDEIGRSSVEKGRFLARQDRWAELSDLMHKADVARETAPDGMPVAELLAFGARADVVLAAEHALSDAKALSEFDVLSGISELEDEMRAHSGDPMIALVVALAHIDMAWAWRGTTNEATLPSLHQSRCAAHFDRAAAILPNCREAAADSPIVASAGCAVLAGQRRANTRVPDEYERLIKLDPLNHRHMRAMGTHLLPRCFGSYGELEVQALRMAAQTRNIWGAGGYTWVQFDAIALDEEACARLDVDFFLEGMHDILRRRPDQQTVNMLSAYCAITIQKGAGQCDKADLVRSQIHQAANWLIRDHLTELHPLIWAHAANGFNNSVRINSPERFAARGQRDALRAIGDLFRDELRSGLDVTFTPTGLRLSGH</sequence>
<dbReference type="EMBL" id="CYPS01000046">
    <property type="protein sequence ID" value="CUH44372.1"/>
    <property type="molecule type" value="Genomic_DNA"/>
</dbReference>
<evidence type="ECO:0000313" key="2">
    <source>
        <dbReference type="Proteomes" id="UP000050786"/>
    </source>
</evidence>
<protein>
    <submittedName>
        <fullName evidence="1">Uncharacterized protein</fullName>
    </submittedName>
</protein>
<evidence type="ECO:0000313" key="1">
    <source>
        <dbReference type="EMBL" id="CUH44372.1"/>
    </source>
</evidence>
<dbReference type="AlphaFoldDB" id="A0A0N7LP67"/>
<accession>A0A0N7LP67</accession>
<keyword evidence="2" id="KW-1185">Reference proteome</keyword>
<proteinExistence type="predicted"/>
<name>A0A0N7LP67_9RHOB</name>
<gene>
    <name evidence="1" type="ORF">RUM4293_03273</name>
</gene>